<dbReference type="AlphaFoldDB" id="A0A674H7G1"/>
<organism evidence="1 2">
    <name type="scientific">Taeniopygia guttata</name>
    <name type="common">Zebra finch</name>
    <name type="synonym">Poephila guttata</name>
    <dbReference type="NCBI Taxonomy" id="59729"/>
    <lineage>
        <taxon>Eukaryota</taxon>
        <taxon>Metazoa</taxon>
        <taxon>Chordata</taxon>
        <taxon>Craniata</taxon>
        <taxon>Vertebrata</taxon>
        <taxon>Euteleostomi</taxon>
        <taxon>Archelosauria</taxon>
        <taxon>Archosauria</taxon>
        <taxon>Dinosauria</taxon>
        <taxon>Saurischia</taxon>
        <taxon>Theropoda</taxon>
        <taxon>Coelurosauria</taxon>
        <taxon>Aves</taxon>
        <taxon>Neognathae</taxon>
        <taxon>Neoaves</taxon>
        <taxon>Telluraves</taxon>
        <taxon>Australaves</taxon>
        <taxon>Passeriformes</taxon>
        <taxon>Passeroidea</taxon>
        <taxon>Estrildidae</taxon>
        <taxon>Estrildinae</taxon>
        <taxon>Taeniopygia</taxon>
    </lineage>
</organism>
<reference evidence="1" key="2">
    <citation type="submission" date="2025-08" db="UniProtKB">
        <authorList>
            <consortium name="Ensembl"/>
        </authorList>
    </citation>
    <scope>IDENTIFICATION</scope>
</reference>
<protein>
    <submittedName>
        <fullName evidence="1">Uncharacterized protein</fullName>
    </submittedName>
</protein>
<sequence>MCQHAGMKLVKRFLQLPLDVNAFKSRVLGRAGDAESAVEKPPAPVLSLKLFCFHLGSEEIPAGITPESKELGPDVLIFHVCPLGSCWNSSFIHCLAAL</sequence>
<keyword evidence="2" id="KW-1185">Reference proteome</keyword>
<accession>A0A674H7G1</accession>
<evidence type="ECO:0000313" key="2">
    <source>
        <dbReference type="Proteomes" id="UP000007754"/>
    </source>
</evidence>
<reference evidence="1" key="3">
    <citation type="submission" date="2025-09" db="UniProtKB">
        <authorList>
            <consortium name="Ensembl"/>
        </authorList>
    </citation>
    <scope>IDENTIFICATION</scope>
</reference>
<evidence type="ECO:0000313" key="1">
    <source>
        <dbReference type="Ensembl" id="ENSTGUP00000030435.1"/>
    </source>
</evidence>
<dbReference type="Ensembl" id="ENSTGUT00000041611.1">
    <property type="protein sequence ID" value="ENSTGUP00000030435.1"/>
    <property type="gene ID" value="ENSTGUG00000020227.1"/>
</dbReference>
<name>A0A674H7G1_TAEGU</name>
<reference evidence="1 2" key="1">
    <citation type="journal article" date="2010" name="Nature">
        <title>The genome of a songbird.</title>
        <authorList>
            <person name="Warren W.C."/>
            <person name="Clayton D.F."/>
            <person name="Ellegren H."/>
            <person name="Arnold A.P."/>
            <person name="Hillier L.W."/>
            <person name="Kunstner A."/>
            <person name="Searle S."/>
            <person name="White S."/>
            <person name="Vilella A.J."/>
            <person name="Fairley S."/>
            <person name="Heger A."/>
            <person name="Kong L."/>
            <person name="Ponting C.P."/>
            <person name="Jarvis E.D."/>
            <person name="Mello C.V."/>
            <person name="Minx P."/>
            <person name="Lovell P."/>
            <person name="Velho T.A."/>
            <person name="Ferris M."/>
            <person name="Balakrishnan C.N."/>
            <person name="Sinha S."/>
            <person name="Blatti C."/>
            <person name="London S.E."/>
            <person name="Li Y."/>
            <person name="Lin Y.C."/>
            <person name="George J."/>
            <person name="Sweedler J."/>
            <person name="Southey B."/>
            <person name="Gunaratne P."/>
            <person name="Watson M."/>
            <person name="Nam K."/>
            <person name="Backstrom N."/>
            <person name="Smeds L."/>
            <person name="Nabholz B."/>
            <person name="Itoh Y."/>
            <person name="Whitney O."/>
            <person name="Pfenning A.R."/>
            <person name="Howard J."/>
            <person name="Volker M."/>
            <person name="Skinner B.M."/>
            <person name="Griffin D.K."/>
            <person name="Ye L."/>
            <person name="McLaren W.M."/>
            <person name="Flicek P."/>
            <person name="Quesada V."/>
            <person name="Velasco G."/>
            <person name="Lopez-Otin C."/>
            <person name="Puente X.S."/>
            <person name="Olender T."/>
            <person name="Lancet D."/>
            <person name="Smit A.F."/>
            <person name="Hubley R."/>
            <person name="Konkel M.K."/>
            <person name="Walker J.A."/>
            <person name="Batzer M.A."/>
            <person name="Gu W."/>
            <person name="Pollock D.D."/>
            <person name="Chen L."/>
            <person name="Cheng Z."/>
            <person name="Eichler E.E."/>
            <person name="Stapley J."/>
            <person name="Slate J."/>
            <person name="Ekblom R."/>
            <person name="Birkhead T."/>
            <person name="Burke T."/>
            <person name="Burt D."/>
            <person name="Scharff C."/>
            <person name="Adam I."/>
            <person name="Richard H."/>
            <person name="Sultan M."/>
            <person name="Soldatov A."/>
            <person name="Lehrach H."/>
            <person name="Edwards S.V."/>
            <person name="Yang S.P."/>
            <person name="Li X."/>
            <person name="Graves T."/>
            <person name="Fulton L."/>
            <person name="Nelson J."/>
            <person name="Chinwalla A."/>
            <person name="Hou S."/>
            <person name="Mardis E.R."/>
            <person name="Wilson R.K."/>
        </authorList>
    </citation>
    <scope>NUCLEOTIDE SEQUENCE [LARGE SCALE GENOMIC DNA]</scope>
</reference>
<dbReference type="Proteomes" id="UP000007754">
    <property type="component" value="Chromosome 17"/>
</dbReference>
<dbReference type="InParanoid" id="A0A674H7G1"/>
<proteinExistence type="predicted"/>